<keyword evidence="1" id="KW-0812">Transmembrane</keyword>
<keyword evidence="1" id="KW-1133">Transmembrane helix</keyword>
<sequence length="206" mass="22337">MDVNDVPNDQRTRDPSWSIWVAGGAVTLLVVAYVIRFGWVLNLPLASDPGDWGAFGDYVGGIVNPLIALMALIWLVESVRIQRRELAATRDELRKAATAQATQVLLAAKTAKISAVSTMLQSVQSEIEQLEAYAARLGDFQLRGGHVVSRSGEPVGHARATVELTQIGVRLPQLHEWKEEHRATLDRESGELSALLLNAAGGHAAE</sequence>
<dbReference type="EMBL" id="JAVDXV010000002">
    <property type="protein sequence ID" value="MDR7332003.1"/>
    <property type="molecule type" value="Genomic_DNA"/>
</dbReference>
<dbReference type="Proteomes" id="UP001180825">
    <property type="component" value="Unassembled WGS sequence"/>
</dbReference>
<protein>
    <submittedName>
        <fullName evidence="2">Uncharacterized protein</fullName>
    </submittedName>
</protein>
<keyword evidence="1" id="KW-0472">Membrane</keyword>
<accession>A0ABU2A471</accession>
<proteinExistence type="predicted"/>
<reference evidence="2 3" key="1">
    <citation type="submission" date="2023-07" db="EMBL/GenBank/DDBJ databases">
        <title>Sorghum-associated microbial communities from plants grown in Nebraska, USA.</title>
        <authorList>
            <person name="Schachtman D."/>
        </authorList>
    </citation>
    <scope>NUCLEOTIDE SEQUENCE [LARGE SCALE GENOMIC DNA]</scope>
    <source>
        <strain evidence="2 3">BE316</strain>
    </source>
</reference>
<feature type="transmembrane region" description="Helical" evidence="1">
    <location>
        <begin position="17"/>
        <end position="35"/>
    </location>
</feature>
<comment type="caution">
    <text evidence="2">The sequence shown here is derived from an EMBL/GenBank/DDBJ whole genome shotgun (WGS) entry which is preliminary data.</text>
</comment>
<organism evidence="2 3">
    <name type="scientific">Roseateles asaccharophilus</name>
    <dbReference type="NCBI Taxonomy" id="582607"/>
    <lineage>
        <taxon>Bacteria</taxon>
        <taxon>Pseudomonadati</taxon>
        <taxon>Pseudomonadota</taxon>
        <taxon>Betaproteobacteria</taxon>
        <taxon>Burkholderiales</taxon>
        <taxon>Sphaerotilaceae</taxon>
        <taxon>Roseateles</taxon>
    </lineage>
</organism>
<evidence type="ECO:0000256" key="1">
    <source>
        <dbReference type="SAM" id="Phobius"/>
    </source>
</evidence>
<feature type="transmembrane region" description="Helical" evidence="1">
    <location>
        <begin position="55"/>
        <end position="76"/>
    </location>
</feature>
<name>A0ABU2A471_9BURK</name>
<dbReference type="RefSeq" id="WP_310325955.1">
    <property type="nucleotide sequence ID" value="NZ_JAVDXV010000002.1"/>
</dbReference>
<gene>
    <name evidence="2" type="ORF">J2X21_001129</name>
</gene>
<evidence type="ECO:0000313" key="3">
    <source>
        <dbReference type="Proteomes" id="UP001180825"/>
    </source>
</evidence>
<keyword evidence="3" id="KW-1185">Reference proteome</keyword>
<evidence type="ECO:0000313" key="2">
    <source>
        <dbReference type="EMBL" id="MDR7332003.1"/>
    </source>
</evidence>